<accession>A0ABV1SJS2</accession>
<comment type="subcellular location">
    <subcellularLocation>
        <location evidence="1">Cell membrane</location>
        <topology evidence="1">Multi-pass membrane protein</topology>
    </subcellularLocation>
</comment>
<feature type="transmembrane region" description="Helical" evidence="6">
    <location>
        <begin position="231"/>
        <end position="251"/>
    </location>
</feature>
<dbReference type="Proteomes" id="UP001438953">
    <property type="component" value="Unassembled WGS sequence"/>
</dbReference>
<evidence type="ECO:0000313" key="8">
    <source>
        <dbReference type="Proteomes" id="UP001438953"/>
    </source>
</evidence>
<protein>
    <submittedName>
        <fullName evidence="7">Urea ABC transporter permease subunit UrtC</fullName>
    </submittedName>
</protein>
<evidence type="ECO:0000313" key="7">
    <source>
        <dbReference type="EMBL" id="MER5172831.1"/>
    </source>
</evidence>
<dbReference type="RefSeq" id="WP_350937896.1">
    <property type="nucleotide sequence ID" value="NZ_JAYWLC010000012.1"/>
</dbReference>
<evidence type="ECO:0000256" key="5">
    <source>
        <dbReference type="ARBA" id="ARBA00023136"/>
    </source>
</evidence>
<keyword evidence="3 6" id="KW-0812">Transmembrane</keyword>
<dbReference type="InterPro" id="IPR017778">
    <property type="entry name" value="ABC_transptr_urea_perm_UrtC"/>
</dbReference>
<name>A0ABV1SJS2_9RHOB</name>
<evidence type="ECO:0000256" key="3">
    <source>
        <dbReference type="ARBA" id="ARBA00022692"/>
    </source>
</evidence>
<dbReference type="EMBL" id="JAYWLC010000012">
    <property type="protein sequence ID" value="MER5172831.1"/>
    <property type="molecule type" value="Genomic_DNA"/>
</dbReference>
<feature type="transmembrane region" description="Helical" evidence="6">
    <location>
        <begin position="307"/>
        <end position="331"/>
    </location>
</feature>
<organism evidence="7 8">
    <name type="scientific">Thioclava kandeliae</name>
    <dbReference type="NCBI Taxonomy" id="3070818"/>
    <lineage>
        <taxon>Bacteria</taxon>
        <taxon>Pseudomonadati</taxon>
        <taxon>Pseudomonadota</taxon>
        <taxon>Alphaproteobacteria</taxon>
        <taxon>Rhodobacterales</taxon>
        <taxon>Paracoccaceae</taxon>
        <taxon>Thioclava</taxon>
    </lineage>
</organism>
<dbReference type="Pfam" id="PF02653">
    <property type="entry name" value="BPD_transp_2"/>
    <property type="match status" value="1"/>
</dbReference>
<dbReference type="PANTHER" id="PTHR30482:SF4">
    <property type="entry name" value="SLR1201 PROTEIN"/>
    <property type="match status" value="1"/>
</dbReference>
<proteinExistence type="predicted"/>
<dbReference type="CDD" id="cd06581">
    <property type="entry name" value="TM_PBP1_LivM_like"/>
    <property type="match status" value="1"/>
</dbReference>
<keyword evidence="4 6" id="KW-1133">Transmembrane helix</keyword>
<keyword evidence="5 6" id="KW-0472">Membrane</keyword>
<feature type="transmembrane region" description="Helical" evidence="6">
    <location>
        <begin position="135"/>
        <end position="153"/>
    </location>
</feature>
<comment type="caution">
    <text evidence="7">The sequence shown here is derived from an EMBL/GenBank/DDBJ whole genome shotgun (WGS) entry which is preliminary data.</text>
</comment>
<dbReference type="NCBIfam" id="TIGR03408">
    <property type="entry name" value="urea_trans_UrtC"/>
    <property type="match status" value="1"/>
</dbReference>
<dbReference type="InterPro" id="IPR043428">
    <property type="entry name" value="LivM-like"/>
</dbReference>
<keyword evidence="8" id="KW-1185">Reference proteome</keyword>
<keyword evidence="2" id="KW-1003">Cell membrane</keyword>
<feature type="transmembrane region" description="Helical" evidence="6">
    <location>
        <begin position="102"/>
        <end position="128"/>
    </location>
</feature>
<feature type="transmembrane region" description="Helical" evidence="6">
    <location>
        <begin position="60"/>
        <end position="82"/>
    </location>
</feature>
<evidence type="ECO:0000256" key="6">
    <source>
        <dbReference type="SAM" id="Phobius"/>
    </source>
</evidence>
<reference evidence="7 8" key="1">
    <citation type="submission" date="2024-01" db="EMBL/GenBank/DDBJ databases">
        <authorList>
            <person name="Deng Y."/>
            <person name="Su J."/>
        </authorList>
    </citation>
    <scope>NUCLEOTIDE SEQUENCE [LARGE SCALE GENOMIC DNA]</scope>
    <source>
        <strain evidence="7 8">CPCC 100088</strain>
    </source>
</reference>
<dbReference type="PANTHER" id="PTHR30482">
    <property type="entry name" value="HIGH-AFFINITY BRANCHED-CHAIN AMINO ACID TRANSPORT SYSTEM PERMEASE"/>
    <property type="match status" value="1"/>
</dbReference>
<evidence type="ECO:0000256" key="1">
    <source>
        <dbReference type="ARBA" id="ARBA00004651"/>
    </source>
</evidence>
<feature type="transmembrane region" description="Helical" evidence="6">
    <location>
        <begin position="30"/>
        <end position="48"/>
    </location>
</feature>
<sequence>MTAIHRYGWIAVLALAVLAPSFVSSYDLNLLGRFLAMGILAIGIVLIWGEAGILTLGQGVFFGLGGYSIAMYMKLASLPAGSLPDFMEWSGVMELPWWWVPFANPAFAIAAIIVIPTAFAALFSWLVFRRRIVGVYFALITQAVALTFATLLTSQQSTTGGYNGLTGFTEIFGLQLGTPEANRILYFVTLALLVVVFAFTKWLTGSRYGTLLRATRDGENRVRFLGYNTTPYKVVAFAFAGMFASIAGALFTLHAGVVSPAFVGVVPSIEMVVWVAVGGRHSLWGAVLGALVVNLAKDVISSAMPEAWLYVLGLVFILTVMFLPNGIAGLIEELIEKSRNRRTPEADLVEEPK</sequence>
<feature type="transmembrane region" description="Helical" evidence="6">
    <location>
        <begin position="7"/>
        <end position="24"/>
    </location>
</feature>
<feature type="transmembrane region" description="Helical" evidence="6">
    <location>
        <begin position="184"/>
        <end position="203"/>
    </location>
</feature>
<dbReference type="InterPro" id="IPR001851">
    <property type="entry name" value="ABC_transp_permease"/>
</dbReference>
<gene>
    <name evidence="7" type="primary">urtC</name>
    <name evidence="7" type="ORF">VSX56_13725</name>
</gene>
<evidence type="ECO:0000256" key="4">
    <source>
        <dbReference type="ARBA" id="ARBA00022989"/>
    </source>
</evidence>
<reference evidence="7 8" key="2">
    <citation type="submission" date="2024-06" db="EMBL/GenBank/DDBJ databases">
        <title>Thioclava kandeliae sp. nov. from a rhizosphere soil sample of Kandelia candel in a mangrove.</title>
        <authorList>
            <person name="Mu T."/>
        </authorList>
    </citation>
    <scope>NUCLEOTIDE SEQUENCE [LARGE SCALE GENOMIC DNA]</scope>
    <source>
        <strain evidence="7 8">CPCC 100088</strain>
    </source>
</reference>
<evidence type="ECO:0000256" key="2">
    <source>
        <dbReference type="ARBA" id="ARBA00022475"/>
    </source>
</evidence>
<feature type="transmembrane region" description="Helical" evidence="6">
    <location>
        <begin position="283"/>
        <end position="301"/>
    </location>
</feature>